<dbReference type="InterPro" id="IPR014167">
    <property type="entry name" value="Tol-Pal_TolB"/>
</dbReference>
<dbReference type="InterPro" id="IPR011042">
    <property type="entry name" value="6-blade_b-propeller_TolB-like"/>
</dbReference>
<dbReference type="PANTHER" id="PTHR36842:SF1">
    <property type="entry name" value="PROTEIN TOLB"/>
    <property type="match status" value="1"/>
</dbReference>
<organism evidence="7 8">
    <name type="scientific">Limobrevibacterium gyesilva</name>
    <dbReference type="NCBI Taxonomy" id="2991712"/>
    <lineage>
        <taxon>Bacteria</taxon>
        <taxon>Pseudomonadati</taxon>
        <taxon>Pseudomonadota</taxon>
        <taxon>Alphaproteobacteria</taxon>
        <taxon>Acetobacterales</taxon>
        <taxon>Acetobacteraceae</taxon>
        <taxon>Limobrevibacterium</taxon>
    </lineage>
</organism>
<dbReference type="HAMAP" id="MF_00671">
    <property type="entry name" value="TolB"/>
    <property type="match status" value="1"/>
</dbReference>
<evidence type="ECO:0000259" key="6">
    <source>
        <dbReference type="Pfam" id="PF04052"/>
    </source>
</evidence>
<keyword evidence="3 5" id="KW-0732">Signal</keyword>
<comment type="function">
    <text evidence="5">Part of the Tol-Pal system, which plays a role in outer membrane invagination during cell division and is important for maintaining outer membrane integrity.</text>
</comment>
<name>A0AA41YNZ9_9PROT</name>
<dbReference type="NCBIfam" id="TIGR02800">
    <property type="entry name" value="propeller_TolB"/>
    <property type="match status" value="1"/>
</dbReference>
<evidence type="ECO:0000256" key="2">
    <source>
        <dbReference type="ARBA" id="ARBA00009820"/>
    </source>
</evidence>
<dbReference type="AlphaFoldDB" id="A0AA41YNZ9"/>
<dbReference type="Gene3D" id="2.120.10.30">
    <property type="entry name" value="TolB, C-terminal domain"/>
    <property type="match status" value="1"/>
</dbReference>
<dbReference type="PANTHER" id="PTHR36842">
    <property type="entry name" value="PROTEIN TOLB HOMOLOG"/>
    <property type="match status" value="1"/>
</dbReference>
<comment type="similarity">
    <text evidence="2 5">Belongs to the TolB family.</text>
</comment>
<evidence type="ECO:0000313" key="8">
    <source>
        <dbReference type="Proteomes" id="UP001165679"/>
    </source>
</evidence>
<evidence type="ECO:0000256" key="5">
    <source>
        <dbReference type="HAMAP-Rule" id="MF_00671"/>
    </source>
</evidence>
<comment type="subcellular location">
    <subcellularLocation>
        <location evidence="1 5">Periplasm</location>
    </subcellularLocation>
</comment>
<evidence type="ECO:0000313" key="7">
    <source>
        <dbReference type="EMBL" id="MCW3477411.1"/>
    </source>
</evidence>
<evidence type="ECO:0000256" key="4">
    <source>
        <dbReference type="ARBA" id="ARBA00022764"/>
    </source>
</evidence>
<dbReference type="SUPFAM" id="SSF52964">
    <property type="entry name" value="TolB, N-terminal domain"/>
    <property type="match status" value="1"/>
</dbReference>
<reference evidence="7" key="2">
    <citation type="submission" date="2022-10" db="EMBL/GenBank/DDBJ databases">
        <authorList>
            <person name="Trinh H.N."/>
        </authorList>
    </citation>
    <scope>NUCLEOTIDE SEQUENCE</scope>
    <source>
        <strain evidence="7">RN2-1</strain>
    </source>
</reference>
<dbReference type="GO" id="GO:0017038">
    <property type="term" value="P:protein import"/>
    <property type="evidence" value="ECO:0007669"/>
    <property type="project" value="InterPro"/>
</dbReference>
<comment type="subunit">
    <text evidence="5">The Tol-Pal system is composed of five core proteins: the inner membrane proteins TolA, TolQ and TolR, the periplasmic protein TolB and the outer membrane protein Pal. They form a network linking the inner and outer membranes and the peptidoglycan layer.</text>
</comment>
<keyword evidence="5" id="KW-0131">Cell cycle</keyword>
<dbReference type="Gene3D" id="3.40.50.10070">
    <property type="entry name" value="TolB, N-terminal domain"/>
    <property type="match status" value="1"/>
</dbReference>
<dbReference type="InterPro" id="IPR007195">
    <property type="entry name" value="TolB_N"/>
</dbReference>
<dbReference type="InterPro" id="IPR011659">
    <property type="entry name" value="WD40"/>
</dbReference>
<evidence type="ECO:0000256" key="1">
    <source>
        <dbReference type="ARBA" id="ARBA00004418"/>
    </source>
</evidence>
<dbReference type="Pfam" id="PF04052">
    <property type="entry name" value="TolB_N"/>
    <property type="match status" value="1"/>
</dbReference>
<keyword evidence="8" id="KW-1185">Reference proteome</keyword>
<evidence type="ECO:0000256" key="3">
    <source>
        <dbReference type="ARBA" id="ARBA00022729"/>
    </source>
</evidence>
<dbReference type="Proteomes" id="UP001165679">
    <property type="component" value="Unassembled WGS sequence"/>
</dbReference>
<keyword evidence="5" id="KW-0132">Cell division</keyword>
<accession>A0AA41YNZ9</accession>
<reference evidence="7" key="1">
    <citation type="submission" date="2022-09" db="EMBL/GenBank/DDBJ databases">
        <title>Rhodovastum sp. nov. RN2-1 isolated from soil in Seongnam, South Korea.</title>
        <authorList>
            <person name="Le N.T."/>
        </authorList>
    </citation>
    <scope>NUCLEOTIDE SEQUENCE</scope>
    <source>
        <strain evidence="7">RN2-1</strain>
    </source>
</reference>
<feature type="domain" description="TolB N-terminal" evidence="6">
    <location>
        <begin position="57"/>
        <end position="163"/>
    </location>
</feature>
<sequence length="472" mass="50783">MTNEAGETMSNFIKPPSTQRLIGRRGLVAGTAGILAAPAIIPGAAHAQAPAAPNSAVIDVNRARTDPIPVAIPNLVGSGGDADRLGRDISGVITNNLVRSGLFRPIDPAAFIGGAANAGDVPNFQNWKAIGAQALVTGKVESQGGDKVRVEFRLWDVLPQQQIQGTAYTTTQSNWRRIAHIISDVIYERLLGEKGYFDTRVVYIAGSGPRDRRVKRLAIMDQDGENNRFLTDGGFLALTPRFHPTRDQIAFMSYVNDKPRVYLFDLGTGRQQMLGNFPGMTLSPRFSPDGNSVIMAQTNSGGSDIMLVGLNGGGARRLTDSGAIDVSPCFSPDGTQIAFNSDRGGDQQLYVMNADGSGVKRISYGRGRYATPVWSPRGDLIAFTRIGETFAIGVMRPDGSGERILSESFYCEGPTFAPNGRVIMFWRETPARDNRGNGFSARLVSIDITGFNERAVSTPTDASDPAWSPLLQ</sequence>
<dbReference type="EMBL" id="JAPDNT010000037">
    <property type="protein sequence ID" value="MCW3477411.1"/>
    <property type="molecule type" value="Genomic_DNA"/>
</dbReference>
<keyword evidence="4 5" id="KW-0574">Periplasm</keyword>
<dbReference type="GO" id="GO:0051301">
    <property type="term" value="P:cell division"/>
    <property type="evidence" value="ECO:0007669"/>
    <property type="project" value="UniProtKB-UniRule"/>
</dbReference>
<dbReference type="Pfam" id="PF07676">
    <property type="entry name" value="PD40"/>
    <property type="match status" value="3"/>
</dbReference>
<proteinExistence type="inferred from homology"/>
<protein>
    <recommendedName>
        <fullName evidence="5">Tol-Pal system protein TolB</fullName>
    </recommendedName>
</protein>
<dbReference type="SUPFAM" id="SSF69304">
    <property type="entry name" value="Tricorn protease N-terminal domain"/>
    <property type="match status" value="1"/>
</dbReference>
<comment type="caution">
    <text evidence="7">The sequence shown here is derived from an EMBL/GenBank/DDBJ whole genome shotgun (WGS) entry which is preliminary data.</text>
</comment>
<dbReference type="GO" id="GO:0042597">
    <property type="term" value="C:periplasmic space"/>
    <property type="evidence" value="ECO:0007669"/>
    <property type="project" value="UniProtKB-SubCell"/>
</dbReference>
<gene>
    <name evidence="5 7" type="primary">tolB</name>
    <name evidence="7" type="ORF">OL599_22840</name>
</gene>